<keyword evidence="1" id="KW-0812">Transmembrane</keyword>
<keyword evidence="1" id="KW-0472">Membrane</keyword>
<feature type="transmembrane region" description="Helical" evidence="1">
    <location>
        <begin position="190"/>
        <end position="208"/>
    </location>
</feature>
<evidence type="ECO:0000313" key="2">
    <source>
        <dbReference type="EMBL" id="CAG8852637.1"/>
    </source>
</evidence>
<evidence type="ECO:0000313" key="3">
    <source>
        <dbReference type="Proteomes" id="UP000789901"/>
    </source>
</evidence>
<accession>A0ABN7XBU7</accession>
<evidence type="ECO:0000256" key="1">
    <source>
        <dbReference type="SAM" id="Phobius"/>
    </source>
</evidence>
<dbReference type="Proteomes" id="UP000789901">
    <property type="component" value="Unassembled WGS sequence"/>
</dbReference>
<gene>
    <name evidence="2" type="ORF">GMARGA_LOCUS41458</name>
</gene>
<sequence>LFYHCNIMNDEKTMCVYWLSSSHFIEENGDISSRRPVGHHSKYTLFISEQIECVNECIAEASLLDRFSSIVSAYYILVGIFVAMYRMLGPCTPQDWPYFPLSLTWTLPAIYKRVYGGKIIVNDPRKILRNDIIHLKNHGTCDKIYIDIYVIITALFSILIPWITVLLAYFTRPIGFGEKEVNGNVKIHCWFCFCGILITIFLILLALLSHTTSWWVVLFGEACDISDVCNQP</sequence>
<comment type="caution">
    <text evidence="2">The sequence shown here is derived from an EMBL/GenBank/DDBJ whole genome shotgun (WGS) entry which is preliminary data.</text>
</comment>
<keyword evidence="3" id="KW-1185">Reference proteome</keyword>
<feature type="non-terminal residue" evidence="2">
    <location>
        <position position="232"/>
    </location>
</feature>
<dbReference type="EMBL" id="CAJVQB010114608">
    <property type="protein sequence ID" value="CAG8852637.1"/>
    <property type="molecule type" value="Genomic_DNA"/>
</dbReference>
<name>A0ABN7XBU7_GIGMA</name>
<protein>
    <submittedName>
        <fullName evidence="2">41325_t:CDS:1</fullName>
    </submittedName>
</protein>
<organism evidence="2 3">
    <name type="scientific">Gigaspora margarita</name>
    <dbReference type="NCBI Taxonomy" id="4874"/>
    <lineage>
        <taxon>Eukaryota</taxon>
        <taxon>Fungi</taxon>
        <taxon>Fungi incertae sedis</taxon>
        <taxon>Mucoromycota</taxon>
        <taxon>Glomeromycotina</taxon>
        <taxon>Glomeromycetes</taxon>
        <taxon>Diversisporales</taxon>
        <taxon>Gigasporaceae</taxon>
        <taxon>Gigaspora</taxon>
    </lineage>
</organism>
<feature type="non-terminal residue" evidence="2">
    <location>
        <position position="1"/>
    </location>
</feature>
<feature type="transmembrane region" description="Helical" evidence="1">
    <location>
        <begin position="70"/>
        <end position="88"/>
    </location>
</feature>
<proteinExistence type="predicted"/>
<keyword evidence="1" id="KW-1133">Transmembrane helix</keyword>
<reference evidence="2 3" key="1">
    <citation type="submission" date="2021-06" db="EMBL/GenBank/DDBJ databases">
        <authorList>
            <person name="Kallberg Y."/>
            <person name="Tangrot J."/>
            <person name="Rosling A."/>
        </authorList>
    </citation>
    <scope>NUCLEOTIDE SEQUENCE [LARGE SCALE GENOMIC DNA]</scope>
    <source>
        <strain evidence="2 3">120-4 pot B 10/14</strain>
    </source>
</reference>
<feature type="transmembrane region" description="Helical" evidence="1">
    <location>
        <begin position="148"/>
        <end position="170"/>
    </location>
</feature>